<dbReference type="GO" id="GO:0005524">
    <property type="term" value="F:ATP binding"/>
    <property type="evidence" value="ECO:0007669"/>
    <property type="project" value="UniProtKB-KW"/>
</dbReference>
<keyword evidence="3" id="KW-1003">Cell membrane</keyword>
<organism evidence="8 9">
    <name type="scientific">Pigmentiphaga soli</name>
    <dbReference type="NCBI Taxonomy" id="1007095"/>
    <lineage>
        <taxon>Bacteria</taxon>
        <taxon>Pseudomonadati</taxon>
        <taxon>Pseudomonadota</taxon>
        <taxon>Betaproteobacteria</taxon>
        <taxon>Burkholderiales</taxon>
        <taxon>Alcaligenaceae</taxon>
        <taxon>Pigmentiphaga</taxon>
    </lineage>
</organism>
<feature type="region of interest" description="Disordered" evidence="6">
    <location>
        <begin position="1"/>
        <end position="30"/>
    </location>
</feature>
<evidence type="ECO:0000256" key="5">
    <source>
        <dbReference type="ARBA" id="ARBA00022840"/>
    </source>
</evidence>
<name>A0ABP8HDE8_9BURK</name>
<dbReference type="Pfam" id="PF00005">
    <property type="entry name" value="ABC_tran"/>
    <property type="match status" value="1"/>
</dbReference>
<keyword evidence="3" id="KW-0472">Membrane</keyword>
<evidence type="ECO:0000256" key="3">
    <source>
        <dbReference type="ARBA" id="ARBA00022475"/>
    </source>
</evidence>
<keyword evidence="2" id="KW-0813">Transport</keyword>
<dbReference type="SMART" id="SM00382">
    <property type="entry name" value="AAA"/>
    <property type="match status" value="1"/>
</dbReference>
<evidence type="ECO:0000256" key="2">
    <source>
        <dbReference type="ARBA" id="ARBA00022448"/>
    </source>
</evidence>
<dbReference type="PANTHER" id="PTHR42788:SF13">
    <property type="entry name" value="ALIPHATIC SULFONATES IMPORT ATP-BINDING PROTEIN SSUB"/>
    <property type="match status" value="1"/>
</dbReference>
<reference evidence="9" key="1">
    <citation type="journal article" date="2019" name="Int. J. Syst. Evol. Microbiol.">
        <title>The Global Catalogue of Microorganisms (GCM) 10K type strain sequencing project: providing services to taxonomists for standard genome sequencing and annotation.</title>
        <authorList>
            <consortium name="The Broad Institute Genomics Platform"/>
            <consortium name="The Broad Institute Genome Sequencing Center for Infectious Disease"/>
            <person name="Wu L."/>
            <person name="Ma J."/>
        </authorList>
    </citation>
    <scope>NUCLEOTIDE SEQUENCE [LARGE SCALE GENOMIC DNA]</scope>
    <source>
        <strain evidence="9">JCM 17666</strain>
    </source>
</reference>
<evidence type="ECO:0000256" key="4">
    <source>
        <dbReference type="ARBA" id="ARBA00022741"/>
    </source>
</evidence>
<keyword evidence="4" id="KW-0547">Nucleotide-binding</keyword>
<evidence type="ECO:0000313" key="9">
    <source>
        <dbReference type="Proteomes" id="UP001501671"/>
    </source>
</evidence>
<dbReference type="Gene3D" id="3.40.50.300">
    <property type="entry name" value="P-loop containing nucleotide triphosphate hydrolases"/>
    <property type="match status" value="1"/>
</dbReference>
<dbReference type="PROSITE" id="PS50893">
    <property type="entry name" value="ABC_TRANSPORTER_2"/>
    <property type="match status" value="1"/>
</dbReference>
<evidence type="ECO:0000256" key="1">
    <source>
        <dbReference type="ARBA" id="ARBA00005417"/>
    </source>
</evidence>
<feature type="domain" description="ABC transporter" evidence="7">
    <location>
        <begin position="35"/>
        <end position="268"/>
    </location>
</feature>
<keyword evidence="5 8" id="KW-0067">ATP-binding</keyword>
<protein>
    <submittedName>
        <fullName evidence="8">ABC transporter ATP-binding protein</fullName>
    </submittedName>
</protein>
<comment type="similarity">
    <text evidence="1">Belongs to the ABC transporter superfamily.</text>
</comment>
<dbReference type="InterPro" id="IPR050166">
    <property type="entry name" value="ABC_transporter_ATP-bind"/>
</dbReference>
<dbReference type="InterPro" id="IPR003439">
    <property type="entry name" value="ABC_transporter-like_ATP-bd"/>
</dbReference>
<keyword evidence="9" id="KW-1185">Reference proteome</keyword>
<dbReference type="InterPro" id="IPR003593">
    <property type="entry name" value="AAA+_ATPase"/>
</dbReference>
<evidence type="ECO:0000313" key="8">
    <source>
        <dbReference type="EMBL" id="GAA4337825.1"/>
    </source>
</evidence>
<sequence length="288" mass="30846">MRSARSSGLRAIPGGAAAGTAPARPAPGGPAQEFVKVDRVGMRFDIGGKAFTALDDVSLTLERGSFAAIIGPSGCGKSTLLRLIADILQPTAGSISIEGLPPAQARADRRIGFVFQEATLLPWRTVIDNIALPLEIVGARPGAGIYSPQSLLRLVGLEGFAQALPQQLSGGMQQRVAIARALVLQPDVLLMDEPFGALDEITRQKMNFELLRIWEETRTTALLVTHSIAEAVFMSDRVYVMSARPGRLEQVVPVDLPRPRTAAHMRTPGFAELVNTIRDALLRGEPQA</sequence>
<dbReference type="Proteomes" id="UP001501671">
    <property type="component" value="Unassembled WGS sequence"/>
</dbReference>
<dbReference type="EMBL" id="BAABFO010000018">
    <property type="protein sequence ID" value="GAA4337825.1"/>
    <property type="molecule type" value="Genomic_DNA"/>
</dbReference>
<dbReference type="PANTHER" id="PTHR42788">
    <property type="entry name" value="TAURINE IMPORT ATP-BINDING PROTEIN-RELATED"/>
    <property type="match status" value="1"/>
</dbReference>
<dbReference type="PROSITE" id="PS00211">
    <property type="entry name" value="ABC_TRANSPORTER_1"/>
    <property type="match status" value="1"/>
</dbReference>
<evidence type="ECO:0000259" key="7">
    <source>
        <dbReference type="PROSITE" id="PS50893"/>
    </source>
</evidence>
<dbReference type="RefSeq" id="WP_345251077.1">
    <property type="nucleotide sequence ID" value="NZ_BAABFO010000018.1"/>
</dbReference>
<dbReference type="InterPro" id="IPR017871">
    <property type="entry name" value="ABC_transporter-like_CS"/>
</dbReference>
<comment type="caution">
    <text evidence="8">The sequence shown here is derived from an EMBL/GenBank/DDBJ whole genome shotgun (WGS) entry which is preliminary data.</text>
</comment>
<accession>A0ABP8HDE8</accession>
<evidence type="ECO:0000256" key="6">
    <source>
        <dbReference type="SAM" id="MobiDB-lite"/>
    </source>
</evidence>
<feature type="compositionally biased region" description="Low complexity" evidence="6">
    <location>
        <begin position="11"/>
        <end position="23"/>
    </location>
</feature>
<proteinExistence type="inferred from homology"/>
<dbReference type="SUPFAM" id="SSF52540">
    <property type="entry name" value="P-loop containing nucleoside triphosphate hydrolases"/>
    <property type="match status" value="1"/>
</dbReference>
<dbReference type="CDD" id="cd03293">
    <property type="entry name" value="ABC_NrtD_SsuB_transporters"/>
    <property type="match status" value="1"/>
</dbReference>
<dbReference type="InterPro" id="IPR027417">
    <property type="entry name" value="P-loop_NTPase"/>
</dbReference>
<gene>
    <name evidence="8" type="ORF">GCM10023144_34090</name>
</gene>